<dbReference type="Proteomes" id="UP000034774">
    <property type="component" value="Unassembled WGS sequence"/>
</dbReference>
<dbReference type="InterPro" id="IPR036291">
    <property type="entry name" value="NAD(P)-bd_dom_sf"/>
</dbReference>
<reference evidence="3 4" key="1">
    <citation type="journal article" date="2015" name="Nature">
        <title>rRNA introns, odd ribosomes, and small enigmatic genomes across a large radiation of phyla.</title>
        <authorList>
            <person name="Brown C.T."/>
            <person name="Hug L.A."/>
            <person name="Thomas B.C."/>
            <person name="Sharon I."/>
            <person name="Castelle C.J."/>
            <person name="Singh A."/>
            <person name="Wilkins M.J."/>
            <person name="Williams K.H."/>
            <person name="Banfield J.F."/>
        </authorList>
    </citation>
    <scope>NUCLEOTIDE SEQUENCE [LARGE SCALE GENOMIC DNA]</scope>
</reference>
<evidence type="ECO:0000256" key="1">
    <source>
        <dbReference type="ARBA" id="ARBA00007637"/>
    </source>
</evidence>
<sequence>MKILITGSKGFVGTNLSRLLSKKNEVIEYDIKNGRDIFDTKLLNSNLKNVEVVIHLAAYVSGNESWEKPLDYFMNNGIGTFKVIEAAIKNKVKRIIIFSSAAVYGKPLTPYGASKVFAEAISNSYKDRIETIVLRPFNIYGKGQNPAYGYAIHNFYKGIKNDGEIEIYGDGNQTRDFVYIDDVVKIVEIMLTARVPAQPVDVGTGKEVKILNLAEYIGKVADKPYKIKFLEPRNEIIRSKASTIELKRLGIDARIFQPLRNGLKMTLT</sequence>
<dbReference type="SUPFAM" id="SSF51735">
    <property type="entry name" value="NAD(P)-binding Rossmann-fold domains"/>
    <property type="match status" value="1"/>
</dbReference>
<organism evidence="3 4">
    <name type="scientific">Candidatus Woesebacteria bacterium GW2011_GWB1_39_10</name>
    <dbReference type="NCBI Taxonomy" id="1618572"/>
    <lineage>
        <taxon>Bacteria</taxon>
        <taxon>Candidatus Woeseibacteriota</taxon>
    </lineage>
</organism>
<evidence type="ECO:0000313" key="3">
    <source>
        <dbReference type="EMBL" id="KKQ91839.1"/>
    </source>
</evidence>
<proteinExistence type="inferred from homology"/>
<dbReference type="PANTHER" id="PTHR43000">
    <property type="entry name" value="DTDP-D-GLUCOSE 4,6-DEHYDRATASE-RELATED"/>
    <property type="match status" value="1"/>
</dbReference>
<protein>
    <submittedName>
        <fullName evidence="3">NAD-dependent epimerase/dehydratase</fullName>
    </submittedName>
</protein>
<name>A0A0G0P165_9BACT</name>
<accession>A0A0G0P165</accession>
<feature type="domain" description="NAD-dependent epimerase/dehydratase" evidence="2">
    <location>
        <begin position="3"/>
        <end position="193"/>
    </location>
</feature>
<dbReference type="Pfam" id="PF01370">
    <property type="entry name" value="Epimerase"/>
    <property type="match status" value="1"/>
</dbReference>
<comment type="caution">
    <text evidence="3">The sequence shown here is derived from an EMBL/GenBank/DDBJ whole genome shotgun (WGS) entry which is preliminary data.</text>
</comment>
<comment type="similarity">
    <text evidence="1">Belongs to the NAD(P)-dependent epimerase/dehydratase family.</text>
</comment>
<evidence type="ECO:0000313" key="4">
    <source>
        <dbReference type="Proteomes" id="UP000034774"/>
    </source>
</evidence>
<dbReference type="Gene3D" id="3.40.50.720">
    <property type="entry name" value="NAD(P)-binding Rossmann-like Domain"/>
    <property type="match status" value="1"/>
</dbReference>
<dbReference type="EMBL" id="LBVU01000004">
    <property type="protein sequence ID" value="KKQ91839.1"/>
    <property type="molecule type" value="Genomic_DNA"/>
</dbReference>
<dbReference type="PATRIC" id="fig|1618572.3.peg.907"/>
<dbReference type="Gene3D" id="3.90.25.10">
    <property type="entry name" value="UDP-galactose 4-epimerase, domain 1"/>
    <property type="match status" value="1"/>
</dbReference>
<gene>
    <name evidence="3" type="ORF">UT17_C0004G0187</name>
</gene>
<evidence type="ECO:0000259" key="2">
    <source>
        <dbReference type="Pfam" id="PF01370"/>
    </source>
</evidence>
<dbReference type="InterPro" id="IPR001509">
    <property type="entry name" value="Epimerase_deHydtase"/>
</dbReference>
<dbReference type="STRING" id="1618572.UT17_C0004G0187"/>
<dbReference type="AlphaFoldDB" id="A0A0G0P165"/>